<organism evidence="4 5">
    <name type="scientific">Curvularia kusanoi</name>
    <name type="common">Cochliobolus kusanoi</name>
    <dbReference type="NCBI Taxonomy" id="90978"/>
    <lineage>
        <taxon>Eukaryota</taxon>
        <taxon>Fungi</taxon>
        <taxon>Dikarya</taxon>
        <taxon>Ascomycota</taxon>
        <taxon>Pezizomycotina</taxon>
        <taxon>Dothideomycetes</taxon>
        <taxon>Pleosporomycetidae</taxon>
        <taxon>Pleosporales</taxon>
        <taxon>Pleosporineae</taxon>
        <taxon>Pleosporaceae</taxon>
        <taxon>Curvularia</taxon>
    </lineage>
</organism>
<dbReference type="Proteomes" id="UP000801428">
    <property type="component" value="Unassembled WGS sequence"/>
</dbReference>
<dbReference type="SUPFAM" id="SSF48208">
    <property type="entry name" value="Six-hairpin glycosidases"/>
    <property type="match status" value="1"/>
</dbReference>
<keyword evidence="5" id="KW-1185">Reference proteome</keyword>
<evidence type="ECO:0000313" key="4">
    <source>
        <dbReference type="EMBL" id="KAF2994692.1"/>
    </source>
</evidence>
<dbReference type="InterPro" id="IPR008928">
    <property type="entry name" value="6-hairpin_glycosidase_sf"/>
</dbReference>
<sequence length="688" mass="78141">MAYPQVAFRNTTFTGKSILASRRNTVAGTTLKTQLDQFKQTGRYDCFELKWHPTYDDHSMWPVPKHLFWDSDLAKWIEGACYFLETQYDEEIDEAIQYLVQTMRSAQQEDGYLNLHYTVVEPKGRWSNLRDMHELYNCGHLIEAALAHRNYYKNDLLLEPMVKYVKLISNTFGPEDHKLHGYPGHPEIELALLRLYTETGNNDAYKLARYFIEERGNPTGQNGEMFYDWEARQRNDSPWKRSDAYKTAGAHWYNQSHAPLLEQPTIEGHAVRALYLLTAVADLLCIEEKGGIAMTRSAEWLATLHRLWDDMVDRKMSVTGGVGAIEQWEGFGLPYFLPQSTPEGGCYNETCASIAILFLAERLLHLDLDSRYADIMELCLYNNVLTAMSLSGRAFTYVNQLGSSSTHPSTREDWFWCACCPPNYSRLMGSIGGYLWDYDVTKATEGGEEACVNVHLYASATLTFPTPSGDTISLSQSSDFPWSGTISFTLAAPTDTPVTLRLRIPSWTNNTFVLDPSLPSSKSPTLQKGYLTLPPSYTSSHSSFTLSFPPSSFEPRWLVPHPYTSQNTVFLARGPLVYCAEDAFNDWETDHFRDVVVRPGSKIVEEERVWKGEGQDEEEKYIALRTRAWKRDLSGWQSGVGPVRQADSTTGESTTLELDNSREIVYIPYYLRANSGGQGHMRVGMIRG</sequence>
<protein>
    <recommendedName>
        <fullName evidence="6">Glycoside hydrolase family 127 protein</fullName>
    </recommendedName>
</protein>
<evidence type="ECO:0000259" key="1">
    <source>
        <dbReference type="Pfam" id="PF07944"/>
    </source>
</evidence>
<evidence type="ECO:0000313" key="5">
    <source>
        <dbReference type="Proteomes" id="UP000801428"/>
    </source>
</evidence>
<dbReference type="PANTHER" id="PTHR43465">
    <property type="entry name" value="DUF1680 DOMAIN PROTEIN (AFU_ORTHOLOGUE AFUA_1G08910)"/>
    <property type="match status" value="1"/>
</dbReference>
<evidence type="ECO:0008006" key="6">
    <source>
        <dbReference type="Google" id="ProtNLM"/>
    </source>
</evidence>
<dbReference type="EMBL" id="SWKU01000038">
    <property type="protein sequence ID" value="KAF2994692.1"/>
    <property type="molecule type" value="Genomic_DNA"/>
</dbReference>
<name>A0A9P4T4E5_CURKU</name>
<dbReference type="InterPro" id="IPR049046">
    <property type="entry name" value="Beta-AFase-like_GH127_middle"/>
</dbReference>
<reference evidence="4" key="1">
    <citation type="submission" date="2019-04" db="EMBL/GenBank/DDBJ databases">
        <title>Sequencing of skin fungus with MAO and IRED activity.</title>
        <authorList>
            <person name="Marsaioli A.J."/>
            <person name="Bonatto J.M.C."/>
            <person name="Reis Junior O."/>
        </authorList>
    </citation>
    <scope>NUCLEOTIDE SEQUENCE</scope>
    <source>
        <strain evidence="4">30M1</strain>
    </source>
</reference>
<proteinExistence type="predicted"/>
<dbReference type="GO" id="GO:0005975">
    <property type="term" value="P:carbohydrate metabolic process"/>
    <property type="evidence" value="ECO:0007669"/>
    <property type="project" value="InterPro"/>
</dbReference>
<dbReference type="AlphaFoldDB" id="A0A9P4T4E5"/>
<comment type="caution">
    <text evidence="4">The sequence shown here is derived from an EMBL/GenBank/DDBJ whole genome shotgun (WGS) entry which is preliminary data.</text>
</comment>
<dbReference type="Pfam" id="PF20736">
    <property type="entry name" value="Glyco_hydro127M"/>
    <property type="match status" value="1"/>
</dbReference>
<evidence type="ECO:0000259" key="2">
    <source>
        <dbReference type="Pfam" id="PF20736"/>
    </source>
</evidence>
<dbReference type="Pfam" id="PF07944">
    <property type="entry name" value="Beta-AFase-like_GH127_cat"/>
    <property type="match status" value="1"/>
</dbReference>
<feature type="domain" description="Non-reducing end beta-L-arabinofuranosidase-like GH127 middle" evidence="2">
    <location>
        <begin position="452"/>
        <end position="511"/>
    </location>
</feature>
<feature type="domain" description="Non-reducing end beta-L-arabinofuranosidase-like GH127 catalytic" evidence="1">
    <location>
        <begin position="17"/>
        <end position="431"/>
    </location>
</feature>
<accession>A0A9P4T4E5</accession>
<dbReference type="PANTHER" id="PTHR43465:SF2">
    <property type="entry name" value="DUF1680 DOMAIN PROTEIN (AFU_ORTHOLOGUE AFUA_1G08910)"/>
    <property type="match status" value="1"/>
</dbReference>
<dbReference type="Pfam" id="PF20737">
    <property type="entry name" value="Glyco_hydro127C"/>
    <property type="match status" value="1"/>
</dbReference>
<dbReference type="InterPro" id="IPR012878">
    <property type="entry name" value="Beta-AFase-like_GH127_cat"/>
</dbReference>
<dbReference type="InterPro" id="IPR049049">
    <property type="entry name" value="Beta-AFase-like_GH127_C"/>
</dbReference>
<feature type="domain" description="Non-reducing end beta-L-arabinofuranosidase-like GH127 C-terminal" evidence="3">
    <location>
        <begin position="565"/>
        <end position="683"/>
    </location>
</feature>
<evidence type="ECO:0000259" key="3">
    <source>
        <dbReference type="Pfam" id="PF20737"/>
    </source>
</evidence>
<dbReference type="OrthoDB" id="654211at2759"/>
<dbReference type="InterPro" id="IPR049174">
    <property type="entry name" value="Beta-AFase-like"/>
</dbReference>
<gene>
    <name evidence="4" type="ORF">E8E13_002449</name>
</gene>